<keyword evidence="2" id="KW-1185">Reference proteome</keyword>
<dbReference type="KEGG" id="mvd:AWU67_11110"/>
<evidence type="ECO:0008006" key="3">
    <source>
        <dbReference type="Google" id="ProtNLM"/>
    </source>
</evidence>
<dbReference type="EMBL" id="CP014145">
    <property type="protein sequence ID" value="AMB59321.1"/>
    <property type="molecule type" value="Genomic_DNA"/>
</dbReference>
<protein>
    <recommendedName>
        <fullName evidence="3">Methionine synthase II (Cobalamin-independent)</fullName>
    </recommendedName>
</protein>
<sequence>MTALPAVNGAHLVGSINQPTAAATLRIVAENLGSDVARIPDGEVGERFHWIMFQGAVFAAVDGLVRTAGDPIMVGGFDRRPLTLDGSVAAEQLSFDPLGYADAAIASFSEFVALRDSGVIAPGTRFQVSVPSPLAALSAFVVDTDQPAVYPAYAAAIVREIAEITAAIPAADLAIQIDMATEFAFIEQVALGGTSRVAWFAGASAEQSVPTAEIISAAAAMAAAVATTIPDAVELGFHLCYGDVAEKHFVEPADSANLVATASALAAGIERPVNWVHLPVPIERDDAAYFAPLAELALHPETKLFLGLVHHEDGVEGATRRIAAARPVLASAGLTEFGIGTECGFGRGPAERTAPLLRLHHDIIAAASSVD</sequence>
<organism evidence="1 2">
    <name type="scientific">Microterricola viridarii</name>
    <dbReference type="NCBI Taxonomy" id="412690"/>
    <lineage>
        <taxon>Bacteria</taxon>
        <taxon>Bacillati</taxon>
        <taxon>Actinomycetota</taxon>
        <taxon>Actinomycetes</taxon>
        <taxon>Micrococcales</taxon>
        <taxon>Microbacteriaceae</taxon>
        <taxon>Microterricola</taxon>
    </lineage>
</organism>
<evidence type="ECO:0000313" key="1">
    <source>
        <dbReference type="EMBL" id="AMB59321.1"/>
    </source>
</evidence>
<dbReference type="Gene3D" id="3.20.20.210">
    <property type="match status" value="1"/>
</dbReference>
<dbReference type="Proteomes" id="UP000058305">
    <property type="component" value="Chromosome"/>
</dbReference>
<reference evidence="1 2" key="1">
    <citation type="journal article" date="2016" name="J. Biotechnol.">
        <title>First complete genome sequence of a species in the genus Microterricola, an extremophilic cold active enzyme producing bacterial strain ERGS5:02 isolated from Sikkim Himalaya.</title>
        <authorList>
            <person name="Himanshu"/>
            <person name="Swarnkar M.K."/>
            <person name="Singh D."/>
            <person name="Kumar R."/>
        </authorList>
    </citation>
    <scope>NUCLEOTIDE SEQUENCE [LARGE SCALE GENOMIC DNA]</scope>
    <source>
        <strain evidence="1 2">ERGS5:02</strain>
    </source>
</reference>
<dbReference type="RefSeq" id="WP_067228895.1">
    <property type="nucleotide sequence ID" value="NZ_CP014145.1"/>
</dbReference>
<dbReference type="OrthoDB" id="4504900at2"/>
<name>A0A0X8E5D2_9MICO</name>
<proteinExistence type="predicted"/>
<gene>
    <name evidence="1" type="ORF">AWU67_11110</name>
</gene>
<accession>A0A0X8E5D2</accession>
<dbReference type="InterPro" id="IPR038071">
    <property type="entry name" value="UROD/MetE-like_sf"/>
</dbReference>
<reference evidence="2" key="2">
    <citation type="submission" date="2016-01" db="EMBL/GenBank/DDBJ databases">
        <title>First complete genome sequence of a species in the genus Microterricola, an extremophilic cold active enzyme producing strain ERGS5:02 isolated from Sikkim Himalaya.</title>
        <authorList>
            <person name="Kumar R."/>
            <person name="Singh D."/>
            <person name="Swarnkar M.K."/>
        </authorList>
    </citation>
    <scope>NUCLEOTIDE SEQUENCE [LARGE SCALE GENOMIC DNA]</scope>
    <source>
        <strain evidence="2">ERGS5:02</strain>
    </source>
</reference>
<evidence type="ECO:0000313" key="2">
    <source>
        <dbReference type="Proteomes" id="UP000058305"/>
    </source>
</evidence>
<dbReference type="AlphaFoldDB" id="A0A0X8E5D2"/>
<dbReference type="SUPFAM" id="SSF51726">
    <property type="entry name" value="UROD/MetE-like"/>
    <property type="match status" value="1"/>
</dbReference>